<dbReference type="AlphaFoldDB" id="A0A7T7XRS7"/>
<keyword evidence="1" id="KW-0479">Metal-binding</keyword>
<reference evidence="3" key="1">
    <citation type="submission" date="2021-01" db="EMBL/GenBank/DDBJ databases">
        <title>Description of Breznakiella homolactica.</title>
        <authorList>
            <person name="Song Y."/>
            <person name="Brune A."/>
        </authorList>
    </citation>
    <scope>NUCLEOTIDE SEQUENCE</scope>
    <source>
        <strain evidence="3">RmG30</strain>
    </source>
</reference>
<sequence>MKFSTIDAVLPELREAARIAVDESLKVKPGEQVLIVTNPQGDVSRISQAIYDAALDAGANPVLLYQPVKTQLDFAEPAVIAAFEAEPSVFISLSAEKLGKDRKGIAAPYRYNGESWDHIFHLQMYGRKTCRAFWSPSTTVESFIRTVPIDYGLLKRQCDAIKKVLDAAAEITVTAPAGTDIRFGLRKREAKSDDGDFSRGGRGGNLPAGESFISPENGTAQGTIAFDGSISLHDGDIVIREPIRCTLDRGFITEISGGTEADALLNTVTLAEKNAQEYEKQGKLPPGAGAVYARNARHIGEIGIGLNPKARITGSMLEDEKAFNTCHFAVGLNYDGDAPSLIHLDGLVTNPTITAIMEDGSRVIIEENGNLTESFRG</sequence>
<dbReference type="EMBL" id="CP067089">
    <property type="protein sequence ID" value="QQO11280.1"/>
    <property type="molecule type" value="Genomic_DNA"/>
</dbReference>
<dbReference type="PANTHER" id="PTHR34448:SF1">
    <property type="entry name" value="BLL6088 PROTEIN"/>
    <property type="match status" value="1"/>
</dbReference>
<dbReference type="GO" id="GO:0046872">
    <property type="term" value="F:metal ion binding"/>
    <property type="evidence" value="ECO:0007669"/>
    <property type="project" value="UniProtKB-KW"/>
</dbReference>
<dbReference type="Gene3D" id="3.40.1830.10">
    <property type="entry name" value="Thermophilic metalloprotease (M29)"/>
    <property type="match status" value="1"/>
</dbReference>
<keyword evidence="3" id="KW-0645">Protease</keyword>
<keyword evidence="3" id="KW-0031">Aminopeptidase</keyword>
<organism evidence="3 4">
    <name type="scientific">Breznakiella homolactica</name>
    <dbReference type="NCBI Taxonomy" id="2798577"/>
    <lineage>
        <taxon>Bacteria</taxon>
        <taxon>Pseudomonadati</taxon>
        <taxon>Spirochaetota</taxon>
        <taxon>Spirochaetia</taxon>
        <taxon>Spirochaetales</taxon>
        <taxon>Breznakiellaceae</taxon>
        <taxon>Breznakiella</taxon>
    </lineage>
</organism>
<gene>
    <name evidence="3" type="ORF">JFL75_00805</name>
</gene>
<name>A0A7T7XRS7_9SPIR</name>
<keyword evidence="4" id="KW-1185">Reference proteome</keyword>
<keyword evidence="3" id="KW-0378">Hydrolase</keyword>
<protein>
    <submittedName>
        <fullName evidence="3">Aminopeptidase</fullName>
    </submittedName>
</protein>
<dbReference type="KEGG" id="bhc:JFL75_00805"/>
<proteinExistence type="predicted"/>
<dbReference type="Proteomes" id="UP000595917">
    <property type="component" value="Chromosome"/>
</dbReference>
<evidence type="ECO:0000313" key="3">
    <source>
        <dbReference type="EMBL" id="QQO11280.1"/>
    </source>
</evidence>
<dbReference type="PANTHER" id="PTHR34448">
    <property type="entry name" value="AMINOPEPTIDASE"/>
    <property type="match status" value="1"/>
</dbReference>
<dbReference type="InterPro" id="IPR052170">
    <property type="entry name" value="M29_Exopeptidase"/>
</dbReference>
<evidence type="ECO:0000256" key="2">
    <source>
        <dbReference type="SAM" id="MobiDB-lite"/>
    </source>
</evidence>
<evidence type="ECO:0000256" key="1">
    <source>
        <dbReference type="ARBA" id="ARBA00022723"/>
    </source>
</evidence>
<evidence type="ECO:0000313" key="4">
    <source>
        <dbReference type="Proteomes" id="UP000595917"/>
    </source>
</evidence>
<dbReference type="Pfam" id="PF26233">
    <property type="entry name" value="NicX"/>
    <property type="match status" value="1"/>
</dbReference>
<dbReference type="InterPro" id="IPR058739">
    <property type="entry name" value="NicX"/>
</dbReference>
<dbReference type="SUPFAM" id="SSF144052">
    <property type="entry name" value="Thermophilic metalloprotease-like"/>
    <property type="match status" value="1"/>
</dbReference>
<dbReference type="InterPro" id="IPR035097">
    <property type="entry name" value="M29_N-terminal"/>
</dbReference>
<dbReference type="GO" id="GO:0004177">
    <property type="term" value="F:aminopeptidase activity"/>
    <property type="evidence" value="ECO:0007669"/>
    <property type="project" value="UniProtKB-KW"/>
</dbReference>
<feature type="region of interest" description="Disordered" evidence="2">
    <location>
        <begin position="191"/>
        <end position="214"/>
    </location>
</feature>
<accession>A0A7T7XRS7</accession>